<evidence type="ECO:0000256" key="8">
    <source>
        <dbReference type="ARBA" id="ARBA00023136"/>
    </source>
</evidence>
<dbReference type="RefSeq" id="WP_066175326.1">
    <property type="nucleotide sequence ID" value="NZ_LQZT01000003.1"/>
</dbReference>
<dbReference type="STRING" id="1480615.AWJ14_20810"/>
<keyword evidence="12" id="KW-1185">Reference proteome</keyword>
<evidence type="ECO:0000313" key="11">
    <source>
        <dbReference type="EMBL" id="OCW58830.1"/>
    </source>
</evidence>
<dbReference type="InterPro" id="IPR043429">
    <property type="entry name" value="ArtM/GltK/GlnP/TcyL/YhdX-like"/>
</dbReference>
<dbReference type="Pfam" id="PF00528">
    <property type="entry name" value="BPD_transp_1"/>
    <property type="match status" value="1"/>
</dbReference>
<evidence type="ECO:0000313" key="12">
    <source>
        <dbReference type="Proteomes" id="UP000094795"/>
    </source>
</evidence>
<keyword evidence="5 9" id="KW-0812">Transmembrane</keyword>
<dbReference type="InterPro" id="IPR010065">
    <property type="entry name" value="AA_ABC_transptr_permease_3TM"/>
</dbReference>
<keyword evidence="4" id="KW-1003">Cell membrane</keyword>
<dbReference type="PANTHER" id="PTHR30614:SF37">
    <property type="entry name" value="AMINO-ACID ABC TRANSPORTER PERMEASE PROTEIN YHDX-RELATED"/>
    <property type="match status" value="1"/>
</dbReference>
<dbReference type="OrthoDB" id="9808531at2"/>
<dbReference type="GO" id="GO:0022857">
    <property type="term" value="F:transmembrane transporter activity"/>
    <property type="evidence" value="ECO:0007669"/>
    <property type="project" value="InterPro"/>
</dbReference>
<dbReference type="NCBIfam" id="TIGR01726">
    <property type="entry name" value="HEQRo_perm_3TM"/>
    <property type="match status" value="1"/>
</dbReference>
<evidence type="ECO:0000259" key="10">
    <source>
        <dbReference type="PROSITE" id="PS50928"/>
    </source>
</evidence>
<dbReference type="PANTHER" id="PTHR30614">
    <property type="entry name" value="MEMBRANE COMPONENT OF AMINO ACID ABC TRANSPORTER"/>
    <property type="match status" value="1"/>
</dbReference>
<dbReference type="InterPro" id="IPR000515">
    <property type="entry name" value="MetI-like"/>
</dbReference>
<proteinExistence type="inferred from homology"/>
<dbReference type="PROSITE" id="PS50928">
    <property type="entry name" value="ABC_TM1"/>
    <property type="match status" value="1"/>
</dbReference>
<evidence type="ECO:0000256" key="6">
    <source>
        <dbReference type="ARBA" id="ARBA00022970"/>
    </source>
</evidence>
<dbReference type="AlphaFoldDB" id="A0A1C1YZJ0"/>
<evidence type="ECO:0000256" key="3">
    <source>
        <dbReference type="ARBA" id="ARBA00022448"/>
    </source>
</evidence>
<reference evidence="11 12" key="1">
    <citation type="submission" date="2015-12" db="EMBL/GenBank/DDBJ databases">
        <authorList>
            <person name="Shamseldin A."/>
            <person name="Moawad H."/>
            <person name="Abd El-Rahim W.M."/>
            <person name="Sadowsky M.J."/>
        </authorList>
    </citation>
    <scope>NUCLEOTIDE SEQUENCE [LARGE SCALE GENOMIC DNA]</scope>
    <source>
        <strain evidence="11 12">JC234</strain>
    </source>
</reference>
<gene>
    <name evidence="11" type="ORF">AWJ14_20810</name>
</gene>
<keyword evidence="3 9" id="KW-0813">Transport</keyword>
<feature type="transmembrane region" description="Helical" evidence="9">
    <location>
        <begin position="89"/>
        <end position="118"/>
    </location>
</feature>
<dbReference type="InterPro" id="IPR035906">
    <property type="entry name" value="MetI-like_sf"/>
</dbReference>
<evidence type="ECO:0000256" key="2">
    <source>
        <dbReference type="ARBA" id="ARBA00010072"/>
    </source>
</evidence>
<accession>A0A1C1YZJ0</accession>
<dbReference type="SUPFAM" id="SSF161098">
    <property type="entry name" value="MetI-like"/>
    <property type="match status" value="2"/>
</dbReference>
<evidence type="ECO:0000256" key="7">
    <source>
        <dbReference type="ARBA" id="ARBA00022989"/>
    </source>
</evidence>
<protein>
    <submittedName>
        <fullName evidence="11">Amino acid ABC transporter permease</fullName>
    </submittedName>
</protein>
<feature type="transmembrane region" description="Helical" evidence="9">
    <location>
        <begin position="189"/>
        <end position="211"/>
    </location>
</feature>
<evidence type="ECO:0000256" key="9">
    <source>
        <dbReference type="RuleBase" id="RU363032"/>
    </source>
</evidence>
<dbReference type="Proteomes" id="UP000094795">
    <property type="component" value="Unassembled WGS sequence"/>
</dbReference>
<keyword evidence="7 9" id="KW-1133">Transmembrane helix</keyword>
<comment type="similarity">
    <text evidence="2">Belongs to the binding-protein-dependent transport system permease family. HisMQ subfamily.</text>
</comment>
<comment type="caution">
    <text evidence="11">The sequence shown here is derived from an EMBL/GenBank/DDBJ whole genome shotgun (WGS) entry which is preliminary data.</text>
</comment>
<keyword evidence="8 9" id="KW-0472">Membrane</keyword>
<evidence type="ECO:0000256" key="1">
    <source>
        <dbReference type="ARBA" id="ARBA00004429"/>
    </source>
</evidence>
<feature type="transmembrane region" description="Helical" evidence="9">
    <location>
        <begin position="223"/>
        <end position="250"/>
    </location>
</feature>
<feature type="transmembrane region" description="Helical" evidence="9">
    <location>
        <begin position="270"/>
        <end position="289"/>
    </location>
</feature>
<keyword evidence="6" id="KW-0029">Amino-acid transport</keyword>
<dbReference type="Gene3D" id="1.10.3720.10">
    <property type="entry name" value="MetI-like"/>
    <property type="match status" value="2"/>
</dbReference>
<dbReference type="GO" id="GO:0043190">
    <property type="term" value="C:ATP-binding cassette (ABC) transporter complex"/>
    <property type="evidence" value="ECO:0007669"/>
    <property type="project" value="InterPro"/>
</dbReference>
<comment type="subcellular location">
    <subcellularLocation>
        <location evidence="1">Cell inner membrane</location>
        <topology evidence="1">Multi-pass membrane protein</topology>
    </subcellularLocation>
    <subcellularLocation>
        <location evidence="9">Cell membrane</location>
        <topology evidence="9">Multi-pass membrane protein</topology>
    </subcellularLocation>
</comment>
<feature type="domain" description="ABC transmembrane type-1" evidence="10">
    <location>
        <begin position="94"/>
        <end position="389"/>
    </location>
</feature>
<name>A0A1C1YZJ0_9HYPH</name>
<dbReference type="GO" id="GO:0006865">
    <property type="term" value="P:amino acid transport"/>
    <property type="evidence" value="ECO:0007669"/>
    <property type="project" value="UniProtKB-KW"/>
</dbReference>
<evidence type="ECO:0000256" key="5">
    <source>
        <dbReference type="ARBA" id="ARBA00022692"/>
    </source>
</evidence>
<sequence>MAHQESVSAGADDSGRASLIYDPRVRGFVFQALLIIVVAGLVWSGLTNAHDNLQRAGIASGFGFFKERAGFDIGQSFIHYTNDSTYLRAFFVGLGNTLVVAVIGIFFATVIGFIVGLARLSKNYLVRKFATVYVETLRNIPLLLQLLFWYKAVLSILPSPRAMGIEPGSEIAFSLNNRGLYLPRIVPEAGASLILFTAIAVLAVWFVLGRWAKKRQMATGQQFPVFVTGLGLFIVLPLLAFFVTGMPLSLEYASLQGFNMVNGWVIQPEFMALLLGLSLYTASFIAEIVRAGILAVSHGQTEAAYALGIRPNLTSRLVIVPQAMRVIIPPLTSQYLNLTKNSSLAVAIGYPDLVSVTGTVLNQTGQAVEVISITMLVYLTLSLLTSAFMNWFNASVALVER</sequence>
<organism evidence="11 12">
    <name type="scientific">Hoeflea olei</name>
    <dbReference type="NCBI Taxonomy" id="1480615"/>
    <lineage>
        <taxon>Bacteria</taxon>
        <taxon>Pseudomonadati</taxon>
        <taxon>Pseudomonadota</taxon>
        <taxon>Alphaproteobacteria</taxon>
        <taxon>Hyphomicrobiales</taxon>
        <taxon>Rhizobiaceae</taxon>
        <taxon>Hoeflea</taxon>
    </lineage>
</organism>
<evidence type="ECO:0000256" key="4">
    <source>
        <dbReference type="ARBA" id="ARBA00022475"/>
    </source>
</evidence>
<feature type="transmembrane region" description="Helical" evidence="9">
    <location>
        <begin position="28"/>
        <end position="46"/>
    </location>
</feature>
<feature type="transmembrane region" description="Helical" evidence="9">
    <location>
        <begin position="370"/>
        <end position="392"/>
    </location>
</feature>
<dbReference type="CDD" id="cd06261">
    <property type="entry name" value="TM_PBP2"/>
    <property type="match status" value="2"/>
</dbReference>
<dbReference type="EMBL" id="LQZT01000003">
    <property type="protein sequence ID" value="OCW58830.1"/>
    <property type="molecule type" value="Genomic_DNA"/>
</dbReference>